<evidence type="ECO:0000313" key="1">
    <source>
        <dbReference type="EMBL" id="KDP27347.1"/>
    </source>
</evidence>
<accession>A0A067JTY2</accession>
<organism evidence="1 2">
    <name type="scientific">Jatropha curcas</name>
    <name type="common">Barbados nut</name>
    <dbReference type="NCBI Taxonomy" id="180498"/>
    <lineage>
        <taxon>Eukaryota</taxon>
        <taxon>Viridiplantae</taxon>
        <taxon>Streptophyta</taxon>
        <taxon>Embryophyta</taxon>
        <taxon>Tracheophyta</taxon>
        <taxon>Spermatophyta</taxon>
        <taxon>Magnoliopsida</taxon>
        <taxon>eudicotyledons</taxon>
        <taxon>Gunneridae</taxon>
        <taxon>Pentapetalae</taxon>
        <taxon>rosids</taxon>
        <taxon>fabids</taxon>
        <taxon>Malpighiales</taxon>
        <taxon>Euphorbiaceae</taxon>
        <taxon>Crotonoideae</taxon>
        <taxon>Jatropheae</taxon>
        <taxon>Jatropha</taxon>
    </lineage>
</organism>
<reference evidence="1 2" key="1">
    <citation type="journal article" date="2014" name="PLoS ONE">
        <title>Global Analysis of Gene Expression Profiles in Physic Nut (Jatropha curcas L.) Seedlings Exposed to Salt Stress.</title>
        <authorList>
            <person name="Zhang L."/>
            <person name="Zhang C."/>
            <person name="Wu P."/>
            <person name="Chen Y."/>
            <person name="Li M."/>
            <person name="Jiang H."/>
            <person name="Wu G."/>
        </authorList>
    </citation>
    <scope>NUCLEOTIDE SEQUENCE [LARGE SCALE GENOMIC DNA]</scope>
    <source>
        <strain evidence="2">cv. GZQX0401</strain>
        <tissue evidence="1">Young leaves</tissue>
    </source>
</reference>
<gene>
    <name evidence="1" type="ORF">JCGZ_20279</name>
</gene>
<dbReference type="EMBL" id="KK914853">
    <property type="protein sequence ID" value="KDP27347.1"/>
    <property type="molecule type" value="Genomic_DNA"/>
</dbReference>
<proteinExistence type="predicted"/>
<keyword evidence="2" id="KW-1185">Reference proteome</keyword>
<dbReference type="AlphaFoldDB" id="A0A067JTY2"/>
<evidence type="ECO:0000313" key="2">
    <source>
        <dbReference type="Proteomes" id="UP000027138"/>
    </source>
</evidence>
<name>A0A067JTY2_JATCU</name>
<sequence>MFDLKKAVEKIDELKDKEEARRKGSLKGKSIREENVDNDYYNEENAMWATSDDATKAKMKRRVKELIRE</sequence>
<dbReference type="Proteomes" id="UP000027138">
    <property type="component" value="Unassembled WGS sequence"/>
</dbReference>
<protein>
    <submittedName>
        <fullName evidence="1">Uncharacterized protein</fullName>
    </submittedName>
</protein>